<evidence type="ECO:0000259" key="6">
    <source>
        <dbReference type="Pfam" id="PF01957"/>
    </source>
</evidence>
<sequence length="155" mass="17257">MYEWLVANAWVVWLALFLLLAIIEMISLDLYFIMLGVGALGGVTVALFGGEFWVQVVVFSVTAMLMIMLVRPIALRHLRKDPEALRTNMDRLIGEDALVLEPTSRMNGRAKIGGETWSARTEDETSMQPGTYGSVVRIDGATAYITLRTHLPDLD</sequence>
<feature type="transmembrane region" description="Helical" evidence="5">
    <location>
        <begin position="30"/>
        <end position="47"/>
    </location>
</feature>
<evidence type="ECO:0000313" key="7">
    <source>
        <dbReference type="EMBL" id="KAA0976569.1"/>
    </source>
</evidence>
<organism evidence="7 8">
    <name type="scientific">Paeniglutamicibacter gangotriensis</name>
    <dbReference type="NCBI Taxonomy" id="254787"/>
    <lineage>
        <taxon>Bacteria</taxon>
        <taxon>Bacillati</taxon>
        <taxon>Actinomycetota</taxon>
        <taxon>Actinomycetes</taxon>
        <taxon>Micrococcales</taxon>
        <taxon>Micrococcaceae</taxon>
        <taxon>Paeniglutamicibacter</taxon>
    </lineage>
</organism>
<name>A0A5B0EH06_9MICC</name>
<comment type="subcellular location">
    <subcellularLocation>
        <location evidence="1">Membrane</location>
        <topology evidence="1">Multi-pass membrane protein</topology>
    </subcellularLocation>
</comment>
<dbReference type="AlphaFoldDB" id="A0A5B0EH06"/>
<evidence type="ECO:0000313" key="8">
    <source>
        <dbReference type="Proteomes" id="UP000323856"/>
    </source>
</evidence>
<dbReference type="InterPro" id="IPR052165">
    <property type="entry name" value="Membrane_assoc_protease"/>
</dbReference>
<dbReference type="EMBL" id="VOBL01000009">
    <property type="protein sequence ID" value="KAA0976569.1"/>
    <property type="molecule type" value="Genomic_DNA"/>
</dbReference>
<dbReference type="PANTHER" id="PTHR33507:SF3">
    <property type="entry name" value="INNER MEMBRANE PROTEIN YBBJ"/>
    <property type="match status" value="1"/>
</dbReference>
<evidence type="ECO:0000256" key="4">
    <source>
        <dbReference type="ARBA" id="ARBA00023136"/>
    </source>
</evidence>
<reference evidence="7 8" key="1">
    <citation type="submission" date="2019-07" db="EMBL/GenBank/DDBJ databases">
        <title>Analysis of the biochemical properties, biological activity and biotechnological potential of siderophores and biosurfactants produced by Antarctic psychrotolerant bacteria.</title>
        <authorList>
            <person name="Styczynski M."/>
            <person name="Krucon T."/>
            <person name="Decewicz P."/>
            <person name="Dziewit L."/>
        </authorList>
    </citation>
    <scope>NUCLEOTIDE SEQUENCE [LARGE SCALE GENOMIC DNA]</scope>
    <source>
        <strain evidence="7 8">ANT_H27</strain>
    </source>
</reference>
<dbReference type="PANTHER" id="PTHR33507">
    <property type="entry name" value="INNER MEMBRANE PROTEIN YBBJ"/>
    <property type="match status" value="1"/>
</dbReference>
<keyword evidence="3 5" id="KW-1133">Transmembrane helix</keyword>
<feature type="domain" description="NfeD-like C-terminal" evidence="6">
    <location>
        <begin position="90"/>
        <end position="145"/>
    </location>
</feature>
<keyword evidence="4 5" id="KW-0472">Membrane</keyword>
<comment type="caution">
    <text evidence="7">The sequence shown here is derived from an EMBL/GenBank/DDBJ whole genome shotgun (WGS) entry which is preliminary data.</text>
</comment>
<dbReference type="Gene3D" id="2.40.50.140">
    <property type="entry name" value="Nucleic acid-binding proteins"/>
    <property type="match status" value="1"/>
</dbReference>
<keyword evidence="2 5" id="KW-0812">Transmembrane</keyword>
<feature type="transmembrane region" description="Helical" evidence="5">
    <location>
        <begin position="53"/>
        <end position="70"/>
    </location>
</feature>
<dbReference type="Pfam" id="PF01957">
    <property type="entry name" value="NfeD"/>
    <property type="match status" value="1"/>
</dbReference>
<evidence type="ECO:0000256" key="5">
    <source>
        <dbReference type="SAM" id="Phobius"/>
    </source>
</evidence>
<dbReference type="Proteomes" id="UP000323856">
    <property type="component" value="Unassembled WGS sequence"/>
</dbReference>
<dbReference type="OrthoDB" id="3174252at2"/>
<feature type="transmembrane region" description="Helical" evidence="5">
    <location>
        <begin position="6"/>
        <end position="23"/>
    </location>
</feature>
<dbReference type="InterPro" id="IPR012340">
    <property type="entry name" value="NA-bd_OB-fold"/>
</dbReference>
<evidence type="ECO:0000256" key="1">
    <source>
        <dbReference type="ARBA" id="ARBA00004141"/>
    </source>
</evidence>
<dbReference type="GO" id="GO:0005886">
    <property type="term" value="C:plasma membrane"/>
    <property type="evidence" value="ECO:0007669"/>
    <property type="project" value="TreeGrafter"/>
</dbReference>
<evidence type="ECO:0000256" key="2">
    <source>
        <dbReference type="ARBA" id="ARBA00022692"/>
    </source>
</evidence>
<evidence type="ECO:0000256" key="3">
    <source>
        <dbReference type="ARBA" id="ARBA00022989"/>
    </source>
</evidence>
<protein>
    <submittedName>
        <fullName evidence="7">NfeD family protein</fullName>
    </submittedName>
</protein>
<accession>A0A5B0EH06</accession>
<gene>
    <name evidence="7" type="ORF">FQ154_10450</name>
</gene>
<dbReference type="RefSeq" id="WP_007272079.1">
    <property type="nucleotide sequence ID" value="NZ_JBITUG010000005.1"/>
</dbReference>
<proteinExistence type="predicted"/>
<dbReference type="InterPro" id="IPR002810">
    <property type="entry name" value="NfeD-like_C"/>
</dbReference>